<evidence type="ECO:0000256" key="5">
    <source>
        <dbReference type="SAM" id="Phobius"/>
    </source>
</evidence>
<dbReference type="InterPro" id="IPR047795">
    <property type="entry name" value="Put_SteA-like"/>
</dbReference>
<evidence type="ECO:0000313" key="7">
    <source>
        <dbReference type="EMBL" id="SMO40506.1"/>
    </source>
</evidence>
<dbReference type="GO" id="GO:0016301">
    <property type="term" value="F:kinase activity"/>
    <property type="evidence" value="ECO:0007669"/>
    <property type="project" value="UniProtKB-KW"/>
</dbReference>
<dbReference type="GO" id="GO:0009229">
    <property type="term" value="P:thiamine diphosphate biosynthetic process"/>
    <property type="evidence" value="ECO:0007669"/>
    <property type="project" value="InterPro"/>
</dbReference>
<name>A0A521B0B6_9BACL</name>
<dbReference type="EMBL" id="FXTI01000001">
    <property type="protein sequence ID" value="SMO40506.1"/>
    <property type="molecule type" value="Genomic_DNA"/>
</dbReference>
<dbReference type="Proteomes" id="UP000315636">
    <property type="component" value="Unassembled WGS sequence"/>
</dbReference>
<accession>A0A521B0B6</accession>
<keyword evidence="3" id="KW-0418">Kinase</keyword>
<proteinExistence type="predicted"/>
<evidence type="ECO:0000259" key="6">
    <source>
        <dbReference type="Pfam" id="PF04263"/>
    </source>
</evidence>
<evidence type="ECO:0000256" key="1">
    <source>
        <dbReference type="ARBA" id="ARBA00022679"/>
    </source>
</evidence>
<dbReference type="NCBIfam" id="NF040608">
    <property type="entry name" value="division_SteA"/>
    <property type="match status" value="1"/>
</dbReference>
<dbReference type="Pfam" id="PF04263">
    <property type="entry name" value="TPK_catalytic"/>
    <property type="match status" value="1"/>
</dbReference>
<keyword evidence="8" id="KW-1185">Reference proteome</keyword>
<dbReference type="GO" id="GO:0004788">
    <property type="term" value="F:thiamine diphosphokinase activity"/>
    <property type="evidence" value="ECO:0007669"/>
    <property type="project" value="InterPro"/>
</dbReference>
<organism evidence="7 8">
    <name type="scientific">Melghirimyces algeriensis</name>
    <dbReference type="NCBI Taxonomy" id="910412"/>
    <lineage>
        <taxon>Bacteria</taxon>
        <taxon>Bacillati</taxon>
        <taxon>Bacillota</taxon>
        <taxon>Bacilli</taxon>
        <taxon>Bacillales</taxon>
        <taxon>Thermoactinomycetaceae</taxon>
        <taxon>Melghirimyces</taxon>
    </lineage>
</organism>
<evidence type="ECO:0000256" key="2">
    <source>
        <dbReference type="ARBA" id="ARBA00022741"/>
    </source>
</evidence>
<feature type="domain" description="Thiamin pyrophosphokinase catalytic" evidence="6">
    <location>
        <begin position="206"/>
        <end position="302"/>
    </location>
</feature>
<keyword evidence="5" id="KW-0472">Membrane</keyword>
<dbReference type="Gene3D" id="3.40.50.10240">
    <property type="entry name" value="Thiamin pyrophosphokinase, catalytic domain"/>
    <property type="match status" value="1"/>
</dbReference>
<keyword evidence="5" id="KW-0812">Transmembrane</keyword>
<dbReference type="GO" id="GO:0005524">
    <property type="term" value="F:ATP binding"/>
    <property type="evidence" value="ECO:0007669"/>
    <property type="project" value="UniProtKB-KW"/>
</dbReference>
<evidence type="ECO:0000256" key="4">
    <source>
        <dbReference type="ARBA" id="ARBA00022840"/>
    </source>
</evidence>
<keyword evidence="4" id="KW-0067">ATP-binding</keyword>
<gene>
    <name evidence="7" type="ORF">SAMN06264849_101446</name>
</gene>
<sequence length="388" mass="43678">MFTRIHPSRKRVFHGTAVVDEKTKCLVHRIRPGQIAVINHQDLDEVAADALIKKRVKGVVNCAPSISGRYPAQGPYRLVEAGIPLLDDVGMGVLNRVKEGDDLCLHKDRLYRRRNGSEWVAVASGYRMTDERLHMKMEEVKKNIDVTLHSFVNNTLRYATEEQDSVSQSLLAPKLDTPMKNRHVMIVVRGKEHEKDLKMLRPFLKERKPVLIGVDGGADSLIDQGFHPDIILGDMDSVTDDALMSGAELIVHAYLNGKAPGLKRVKQMGLKAHLIPFQGTSEDVAMLLAYEKGAERIIILGSHSNMVDFLEKGRMGMASTFLTRMKVGSKLVDIKGISQLYRGIGRWRTYDFLWLTTALVFPVTALALVNPRFVQVVKLLWLNMKIFF</sequence>
<protein>
    <submittedName>
        <fullName evidence="7">Uncharacterized membrane-anchored protein</fullName>
    </submittedName>
</protein>
<feature type="transmembrane region" description="Helical" evidence="5">
    <location>
        <begin position="352"/>
        <end position="374"/>
    </location>
</feature>
<dbReference type="InterPro" id="IPR007371">
    <property type="entry name" value="TPK_catalytic"/>
</dbReference>
<evidence type="ECO:0000256" key="3">
    <source>
        <dbReference type="ARBA" id="ARBA00022777"/>
    </source>
</evidence>
<keyword evidence="2" id="KW-0547">Nucleotide-binding</keyword>
<dbReference type="RefSeq" id="WP_142504123.1">
    <property type="nucleotide sequence ID" value="NZ_FXTI01000001.1"/>
</dbReference>
<keyword evidence="5" id="KW-1133">Transmembrane helix</keyword>
<dbReference type="InterPro" id="IPR036759">
    <property type="entry name" value="TPK_catalytic_sf"/>
</dbReference>
<dbReference type="AlphaFoldDB" id="A0A521B0B6"/>
<evidence type="ECO:0000313" key="8">
    <source>
        <dbReference type="Proteomes" id="UP000315636"/>
    </source>
</evidence>
<dbReference type="SUPFAM" id="SSF63999">
    <property type="entry name" value="Thiamin pyrophosphokinase, catalytic domain"/>
    <property type="match status" value="1"/>
</dbReference>
<keyword evidence="1" id="KW-0808">Transferase</keyword>
<dbReference type="OrthoDB" id="9804377at2"/>
<reference evidence="7 8" key="1">
    <citation type="submission" date="2017-05" db="EMBL/GenBank/DDBJ databases">
        <authorList>
            <person name="Varghese N."/>
            <person name="Submissions S."/>
        </authorList>
    </citation>
    <scope>NUCLEOTIDE SEQUENCE [LARGE SCALE GENOMIC DNA]</scope>
    <source>
        <strain evidence="7 8">DSM 45474</strain>
    </source>
</reference>